<accession>A0A0U3F9Q0</accession>
<evidence type="ECO:0000313" key="3">
    <source>
        <dbReference type="Proteomes" id="UP000060778"/>
    </source>
</evidence>
<reference evidence="2 3" key="1">
    <citation type="submission" date="2013-11" db="EMBL/GenBank/DDBJ databases">
        <title>Comparative genomics of Ignicoccus.</title>
        <authorList>
            <person name="Podar M."/>
        </authorList>
    </citation>
    <scope>NUCLEOTIDE SEQUENCE [LARGE SCALE GENOMIC DNA]</scope>
    <source>
        <strain evidence="2 3">DSM 13165</strain>
    </source>
</reference>
<keyword evidence="1" id="KW-0472">Membrane</keyword>
<dbReference type="STRING" id="940295.EYM_02985"/>
<gene>
    <name evidence="2" type="ORF">EYM_02985</name>
</gene>
<dbReference type="KEGG" id="iis:EYM_02985"/>
<name>A0A0U3F9Q0_9CREN</name>
<protein>
    <submittedName>
        <fullName evidence="2">Uncharacterized protein</fullName>
    </submittedName>
</protein>
<keyword evidence="1" id="KW-1133">Transmembrane helix</keyword>
<dbReference type="RefSeq" id="WP_075049587.1">
    <property type="nucleotide sequence ID" value="NZ_CP006867.1"/>
</dbReference>
<dbReference type="EMBL" id="CP006867">
    <property type="protein sequence ID" value="ALU12377.1"/>
    <property type="molecule type" value="Genomic_DNA"/>
</dbReference>
<keyword evidence="1" id="KW-0812">Transmembrane</keyword>
<organism evidence="2 3">
    <name type="scientific">Ignicoccus islandicus DSM 13165</name>
    <dbReference type="NCBI Taxonomy" id="940295"/>
    <lineage>
        <taxon>Archaea</taxon>
        <taxon>Thermoproteota</taxon>
        <taxon>Thermoprotei</taxon>
        <taxon>Desulfurococcales</taxon>
        <taxon>Desulfurococcaceae</taxon>
        <taxon>Ignicoccus</taxon>
    </lineage>
</organism>
<dbReference type="AlphaFoldDB" id="A0A0U3F9Q0"/>
<dbReference type="Proteomes" id="UP000060778">
    <property type="component" value="Chromosome"/>
</dbReference>
<feature type="transmembrane region" description="Helical" evidence="1">
    <location>
        <begin position="6"/>
        <end position="28"/>
    </location>
</feature>
<evidence type="ECO:0000313" key="2">
    <source>
        <dbReference type="EMBL" id="ALU12377.1"/>
    </source>
</evidence>
<dbReference type="GeneID" id="30679990"/>
<proteinExistence type="predicted"/>
<keyword evidence="3" id="KW-1185">Reference proteome</keyword>
<evidence type="ECO:0000256" key="1">
    <source>
        <dbReference type="SAM" id="Phobius"/>
    </source>
</evidence>
<sequence>MADMYALIAYAGLVLGVLLATLVAYYFVYSSMVQSYKEIAIQIAQQYNNATLLYAQLYLQYLYLLKEYLNVTSQMGIVPQNLPSPPPISLPNMPISVSVALPNQIAIPSINSWPPYPPS</sequence>